<keyword evidence="3" id="KW-0285">Flavoprotein</keyword>
<dbReference type="InterPro" id="IPR026021">
    <property type="entry name" value="YdjA-like"/>
</dbReference>
<dbReference type="InterPro" id="IPR000415">
    <property type="entry name" value="Nitroreductase-like"/>
</dbReference>
<dbReference type="CDD" id="cd02135">
    <property type="entry name" value="YdjA-like"/>
    <property type="match status" value="1"/>
</dbReference>
<comment type="similarity">
    <text evidence="2">Belongs to the nitroreductase family.</text>
</comment>
<sequence>MNPDELENLIRSRRSSLLLDAEKQVTNDLLQRITDAAQFAPNHRRTWPLRIAAVTGASRSVLGDTIADAMAMFGDDEAKVTKARTKYLRSPVVLVVASAQGSSENETEENKYAVAAGIQNMLLMAHSLGLAALWGSPAKGANEAIARTCGFETSDHVMGLVYVGWPTQQAPSVERPQTRINFLD</sequence>
<dbReference type="InterPro" id="IPR052530">
    <property type="entry name" value="NAD(P)H_nitroreductase"/>
</dbReference>
<evidence type="ECO:0000256" key="2">
    <source>
        <dbReference type="ARBA" id="ARBA00007118"/>
    </source>
</evidence>
<organism evidence="9">
    <name type="scientific">freshwater metagenome</name>
    <dbReference type="NCBI Taxonomy" id="449393"/>
    <lineage>
        <taxon>unclassified sequences</taxon>
        <taxon>metagenomes</taxon>
        <taxon>ecological metagenomes</taxon>
    </lineage>
</organism>
<accession>A0A6J6DTP1</accession>
<evidence type="ECO:0000259" key="8">
    <source>
        <dbReference type="Pfam" id="PF00881"/>
    </source>
</evidence>
<feature type="domain" description="Nitroreductase" evidence="8">
    <location>
        <begin position="10"/>
        <end position="165"/>
    </location>
</feature>
<reference evidence="9" key="1">
    <citation type="submission" date="2020-05" db="EMBL/GenBank/DDBJ databases">
        <authorList>
            <person name="Chiriac C."/>
            <person name="Salcher M."/>
            <person name="Ghai R."/>
            <person name="Kavagutti S V."/>
        </authorList>
    </citation>
    <scope>NUCLEOTIDE SEQUENCE</scope>
</reference>
<evidence type="ECO:0000256" key="6">
    <source>
        <dbReference type="ARBA" id="ARBA00023002"/>
    </source>
</evidence>
<proteinExistence type="inferred from homology"/>
<dbReference type="SUPFAM" id="SSF55469">
    <property type="entry name" value="FMN-dependent nitroreductase-like"/>
    <property type="match status" value="1"/>
</dbReference>
<evidence type="ECO:0000256" key="7">
    <source>
        <dbReference type="ARBA" id="ARBA00023027"/>
    </source>
</evidence>
<keyword evidence="4" id="KW-0288">FMN</keyword>
<keyword evidence="6" id="KW-0560">Oxidoreductase</keyword>
<evidence type="ECO:0000256" key="3">
    <source>
        <dbReference type="ARBA" id="ARBA00022630"/>
    </source>
</evidence>
<dbReference type="Pfam" id="PF00881">
    <property type="entry name" value="Nitroreductase"/>
    <property type="match status" value="1"/>
</dbReference>
<dbReference type="PANTHER" id="PTHR43821:SF1">
    <property type="entry name" value="NAD(P)H NITROREDUCTASE YDJA-RELATED"/>
    <property type="match status" value="1"/>
</dbReference>
<evidence type="ECO:0000256" key="4">
    <source>
        <dbReference type="ARBA" id="ARBA00022643"/>
    </source>
</evidence>
<comment type="cofactor">
    <cofactor evidence="1">
        <name>FMN</name>
        <dbReference type="ChEBI" id="CHEBI:58210"/>
    </cofactor>
</comment>
<dbReference type="AlphaFoldDB" id="A0A6J6DTP1"/>
<dbReference type="InterPro" id="IPR029479">
    <property type="entry name" value="Nitroreductase"/>
</dbReference>
<protein>
    <submittedName>
        <fullName evidence="9">Unannotated protein</fullName>
    </submittedName>
</protein>
<gene>
    <name evidence="9" type="ORF">UFOPK1619_00738</name>
</gene>
<dbReference type="Gene3D" id="3.40.109.10">
    <property type="entry name" value="NADH Oxidase"/>
    <property type="match status" value="1"/>
</dbReference>
<evidence type="ECO:0000256" key="5">
    <source>
        <dbReference type="ARBA" id="ARBA00022857"/>
    </source>
</evidence>
<dbReference type="EMBL" id="CAEZTI010000141">
    <property type="protein sequence ID" value="CAB4567481.1"/>
    <property type="molecule type" value="Genomic_DNA"/>
</dbReference>
<name>A0A6J6DTP1_9ZZZZ</name>
<dbReference type="PANTHER" id="PTHR43821">
    <property type="entry name" value="NAD(P)H NITROREDUCTASE YDJA-RELATED"/>
    <property type="match status" value="1"/>
</dbReference>
<evidence type="ECO:0000313" key="9">
    <source>
        <dbReference type="EMBL" id="CAB4567481.1"/>
    </source>
</evidence>
<evidence type="ECO:0000256" key="1">
    <source>
        <dbReference type="ARBA" id="ARBA00001917"/>
    </source>
</evidence>
<dbReference type="GO" id="GO:0016491">
    <property type="term" value="F:oxidoreductase activity"/>
    <property type="evidence" value="ECO:0007669"/>
    <property type="project" value="UniProtKB-KW"/>
</dbReference>
<keyword evidence="5" id="KW-0521">NADP</keyword>
<keyword evidence="7" id="KW-0520">NAD</keyword>